<keyword evidence="1" id="KW-0812">Transmembrane</keyword>
<dbReference type="AlphaFoldDB" id="A0A2N6JZ74"/>
<name>A0A2N6JZ74_FISMU</name>
<dbReference type="Proteomes" id="UP000235036">
    <property type="component" value="Unassembled WGS sequence"/>
</dbReference>
<feature type="transmembrane region" description="Helical" evidence="1">
    <location>
        <begin position="5"/>
        <end position="23"/>
    </location>
</feature>
<accession>A0A2N6JZ74</accession>
<evidence type="ECO:0000313" key="2">
    <source>
        <dbReference type="EMBL" id="PLZ86617.1"/>
    </source>
</evidence>
<comment type="caution">
    <text evidence="2">The sequence shown here is derived from an EMBL/GenBank/DDBJ whole genome shotgun (WGS) entry which is preliminary data.</text>
</comment>
<organism evidence="2 3">
    <name type="scientific">Fischerella muscicola CCMEE 5323</name>
    <dbReference type="NCBI Taxonomy" id="2019572"/>
    <lineage>
        <taxon>Bacteria</taxon>
        <taxon>Bacillati</taxon>
        <taxon>Cyanobacteriota</taxon>
        <taxon>Cyanophyceae</taxon>
        <taxon>Nostocales</taxon>
        <taxon>Hapalosiphonaceae</taxon>
        <taxon>Fischerella</taxon>
    </lineage>
</organism>
<keyword evidence="1" id="KW-0472">Membrane</keyword>
<reference evidence="2 3" key="1">
    <citation type="submission" date="2017-08" db="EMBL/GenBank/DDBJ databases">
        <title>Genomes of Fischerella (Mastigocladus) sp. strains.</title>
        <authorList>
            <person name="Miller S.R."/>
        </authorList>
    </citation>
    <scope>NUCLEOTIDE SEQUENCE [LARGE SCALE GENOMIC DNA]</scope>
    <source>
        <strain evidence="2 3">CCMEE 5323</strain>
    </source>
</reference>
<sequence length="133" mass="14195">MKLRILLSVAAIYMTIVGLGFIFAPRTIGIGAVPVDASAALLAYLRLFGSPFLGIAVLNWTARNSEPSTARNAIILGNIVGFVAIAALDVWGLFSGGRQITKGFAIIHLLFALAFIWVGRTSQTYRIRGSNDG</sequence>
<keyword evidence="1" id="KW-1133">Transmembrane helix</keyword>
<gene>
    <name evidence="2" type="ORF">CEN44_19730</name>
</gene>
<proteinExistence type="predicted"/>
<evidence type="ECO:0008006" key="4">
    <source>
        <dbReference type="Google" id="ProtNLM"/>
    </source>
</evidence>
<protein>
    <recommendedName>
        <fullName evidence="4">DUF4345 domain-containing protein</fullName>
    </recommendedName>
</protein>
<feature type="transmembrane region" description="Helical" evidence="1">
    <location>
        <begin position="74"/>
        <end position="94"/>
    </location>
</feature>
<dbReference type="EMBL" id="NRQW01000451">
    <property type="protein sequence ID" value="PLZ86617.1"/>
    <property type="molecule type" value="Genomic_DNA"/>
</dbReference>
<feature type="transmembrane region" description="Helical" evidence="1">
    <location>
        <begin position="100"/>
        <end position="118"/>
    </location>
</feature>
<evidence type="ECO:0000256" key="1">
    <source>
        <dbReference type="SAM" id="Phobius"/>
    </source>
</evidence>
<evidence type="ECO:0000313" key="3">
    <source>
        <dbReference type="Proteomes" id="UP000235036"/>
    </source>
</evidence>
<feature type="transmembrane region" description="Helical" evidence="1">
    <location>
        <begin position="43"/>
        <end position="62"/>
    </location>
</feature>
<keyword evidence="3" id="KW-1185">Reference proteome</keyword>